<reference evidence="1 2" key="1">
    <citation type="submission" date="2018-08" db="EMBL/GenBank/DDBJ databases">
        <title>A genome reference for cultivated species of the human gut microbiota.</title>
        <authorList>
            <person name="Zou Y."/>
            <person name="Xue W."/>
            <person name="Luo G."/>
        </authorList>
    </citation>
    <scope>NUCLEOTIDE SEQUENCE [LARGE SCALE GENOMIC DNA]</scope>
    <source>
        <strain evidence="1 2">AM46-16</strain>
    </source>
</reference>
<dbReference type="Proteomes" id="UP000284962">
    <property type="component" value="Unassembled WGS sequence"/>
</dbReference>
<accession>A0A413QNC5</accession>
<dbReference type="EMBL" id="QSEW01000002">
    <property type="protein sequence ID" value="RHA01769.1"/>
    <property type="molecule type" value="Genomic_DNA"/>
</dbReference>
<dbReference type="NCBIfam" id="TIGR04223">
    <property type="entry name" value="quorum_AgrD"/>
    <property type="match status" value="1"/>
</dbReference>
<evidence type="ECO:0000313" key="2">
    <source>
        <dbReference type="Proteomes" id="UP000284962"/>
    </source>
</evidence>
<evidence type="ECO:0000313" key="1">
    <source>
        <dbReference type="EMBL" id="RHA01769.1"/>
    </source>
</evidence>
<sequence>MREKIKKVILKRTITLVERVAFKSSKDPSRWGFYETPIPEKLKNRTKHNS</sequence>
<dbReference type="AlphaFoldDB" id="A0A413QNC5"/>
<name>A0A413QNC5_9FIRM</name>
<protein>
    <submittedName>
        <fullName evidence="1">Cyclic lactone autoinducer peptide</fullName>
    </submittedName>
</protein>
<organism evidence="1 2">
    <name type="scientific">Dorea formicigenerans</name>
    <dbReference type="NCBI Taxonomy" id="39486"/>
    <lineage>
        <taxon>Bacteria</taxon>
        <taxon>Bacillati</taxon>
        <taxon>Bacillota</taxon>
        <taxon>Clostridia</taxon>
        <taxon>Lachnospirales</taxon>
        <taxon>Lachnospiraceae</taxon>
        <taxon>Dorea</taxon>
    </lineage>
</organism>
<gene>
    <name evidence="1" type="ORF">DW957_03025</name>
</gene>
<dbReference type="InterPro" id="IPR009229">
    <property type="entry name" value="AgrD"/>
</dbReference>
<comment type="caution">
    <text evidence="1">The sequence shown here is derived from an EMBL/GenBank/DDBJ whole genome shotgun (WGS) entry which is preliminary data.</text>
</comment>
<proteinExistence type="predicted"/>
<dbReference type="RefSeq" id="WP_081472126.1">
    <property type="nucleotide sequence ID" value="NZ_CP173381.1"/>
</dbReference>